<evidence type="ECO:0000313" key="2">
    <source>
        <dbReference type="EMBL" id="CAI2185539.1"/>
    </source>
</evidence>
<feature type="compositionally biased region" description="Polar residues" evidence="1">
    <location>
        <begin position="1"/>
        <end position="14"/>
    </location>
</feature>
<keyword evidence="3" id="KW-1185">Reference proteome</keyword>
<feature type="region of interest" description="Disordered" evidence="1">
    <location>
        <begin position="1"/>
        <end position="22"/>
    </location>
</feature>
<organism evidence="2 3">
    <name type="scientific">Funneliformis geosporum</name>
    <dbReference type="NCBI Taxonomy" id="1117311"/>
    <lineage>
        <taxon>Eukaryota</taxon>
        <taxon>Fungi</taxon>
        <taxon>Fungi incertae sedis</taxon>
        <taxon>Mucoromycota</taxon>
        <taxon>Glomeromycotina</taxon>
        <taxon>Glomeromycetes</taxon>
        <taxon>Glomerales</taxon>
        <taxon>Glomeraceae</taxon>
        <taxon>Funneliformis</taxon>
    </lineage>
</organism>
<name>A0A9W4X083_9GLOM</name>
<accession>A0A9W4X083</accession>
<evidence type="ECO:0000313" key="3">
    <source>
        <dbReference type="Proteomes" id="UP001153678"/>
    </source>
</evidence>
<evidence type="ECO:0000256" key="1">
    <source>
        <dbReference type="SAM" id="MobiDB-lite"/>
    </source>
</evidence>
<comment type="caution">
    <text evidence="2">The sequence shown here is derived from an EMBL/GenBank/DDBJ whole genome shotgun (WGS) entry which is preliminary data.</text>
</comment>
<dbReference type="EMBL" id="CAMKVN010003762">
    <property type="protein sequence ID" value="CAI2185539.1"/>
    <property type="molecule type" value="Genomic_DNA"/>
</dbReference>
<feature type="non-terminal residue" evidence="2">
    <location>
        <position position="1"/>
    </location>
</feature>
<sequence>SITGRSGSSPSINSCKKWPSRSDSMASISSALSAPRKYLGLTLSSRILYRDAFILDTLYP</sequence>
<dbReference type="AlphaFoldDB" id="A0A9W4X083"/>
<protein>
    <submittedName>
        <fullName evidence="2">1774_t:CDS:1</fullName>
    </submittedName>
</protein>
<proteinExistence type="predicted"/>
<reference evidence="2" key="1">
    <citation type="submission" date="2022-08" db="EMBL/GenBank/DDBJ databases">
        <authorList>
            <person name="Kallberg Y."/>
            <person name="Tangrot J."/>
            <person name="Rosling A."/>
        </authorList>
    </citation>
    <scope>NUCLEOTIDE SEQUENCE</scope>
    <source>
        <strain evidence="2">Wild A</strain>
    </source>
</reference>
<gene>
    <name evidence="2" type="ORF">FWILDA_LOCUS12126</name>
</gene>
<dbReference type="Proteomes" id="UP001153678">
    <property type="component" value="Unassembled WGS sequence"/>
</dbReference>